<dbReference type="STRING" id="415015.SAMN05660462_02065"/>
<protein>
    <submittedName>
        <fullName evidence="1">Uncharacterized protein</fullName>
    </submittedName>
</protein>
<evidence type="ECO:0000313" key="2">
    <source>
        <dbReference type="Proteomes" id="UP000198625"/>
    </source>
</evidence>
<reference evidence="2" key="1">
    <citation type="submission" date="2016-10" db="EMBL/GenBank/DDBJ databases">
        <authorList>
            <person name="Varghese N."/>
            <person name="Submissions S."/>
        </authorList>
    </citation>
    <scope>NUCLEOTIDE SEQUENCE [LARGE SCALE GENOMIC DNA]</scope>
    <source>
        <strain evidence="2">DSM 21650</strain>
    </source>
</reference>
<name>A0A1H3QSC4_9FIRM</name>
<sequence>MKTFKYSNKDVDLLRDINSLDIIRLKEIGLSDEELANELRIPKAHLSNLCSEYDVETQGE</sequence>
<gene>
    <name evidence="1" type="ORF">SAMN05660462_02065</name>
</gene>
<accession>A0A1H3QSC4</accession>
<evidence type="ECO:0000313" key="1">
    <source>
        <dbReference type="EMBL" id="SDZ16240.1"/>
    </source>
</evidence>
<dbReference type="Proteomes" id="UP000198625">
    <property type="component" value="Unassembled WGS sequence"/>
</dbReference>
<dbReference type="RefSeq" id="WP_091730795.1">
    <property type="nucleotide sequence ID" value="NZ_FNQE01000022.1"/>
</dbReference>
<dbReference type="OrthoDB" id="9920803at2"/>
<proteinExistence type="predicted"/>
<keyword evidence="2" id="KW-1185">Reference proteome</keyword>
<organism evidence="1 2">
    <name type="scientific">Proteiniborus ethanoligenes</name>
    <dbReference type="NCBI Taxonomy" id="415015"/>
    <lineage>
        <taxon>Bacteria</taxon>
        <taxon>Bacillati</taxon>
        <taxon>Bacillota</taxon>
        <taxon>Clostridia</taxon>
        <taxon>Eubacteriales</taxon>
        <taxon>Proteiniborus</taxon>
    </lineage>
</organism>
<dbReference type="EMBL" id="FNQE01000022">
    <property type="protein sequence ID" value="SDZ16240.1"/>
    <property type="molecule type" value="Genomic_DNA"/>
</dbReference>
<dbReference type="AlphaFoldDB" id="A0A1H3QSC4"/>